<evidence type="ECO:0000256" key="3">
    <source>
        <dbReference type="ARBA" id="ARBA00022741"/>
    </source>
</evidence>
<feature type="compositionally biased region" description="Polar residues" evidence="8">
    <location>
        <begin position="1017"/>
        <end position="1032"/>
    </location>
</feature>
<feature type="region of interest" description="Disordered" evidence="8">
    <location>
        <begin position="148"/>
        <end position="168"/>
    </location>
</feature>
<comment type="caution">
    <text evidence="12">The sequence shown here is derived from an EMBL/GenBank/DDBJ whole genome shotgun (WGS) entry which is preliminary data.</text>
</comment>
<feature type="compositionally biased region" description="Low complexity" evidence="8">
    <location>
        <begin position="187"/>
        <end position="208"/>
    </location>
</feature>
<dbReference type="InterPro" id="IPR000261">
    <property type="entry name" value="EH_dom"/>
</dbReference>
<dbReference type="EMBL" id="CABFNQ020000764">
    <property type="protein sequence ID" value="CAH0041735.1"/>
    <property type="molecule type" value="Genomic_DNA"/>
</dbReference>
<keyword evidence="4" id="KW-0418">Kinase</keyword>
<dbReference type="SMART" id="SM00220">
    <property type="entry name" value="S_TKc"/>
    <property type="match status" value="1"/>
</dbReference>
<dbReference type="InterPro" id="IPR011009">
    <property type="entry name" value="Kinase-like_dom_sf"/>
</dbReference>
<evidence type="ECO:0000259" key="10">
    <source>
        <dbReference type="PROSITE" id="PS50031"/>
    </source>
</evidence>
<feature type="region of interest" description="Disordered" evidence="8">
    <location>
        <begin position="888"/>
        <end position="960"/>
    </location>
</feature>
<evidence type="ECO:0000259" key="11">
    <source>
        <dbReference type="PROSITE" id="PS50942"/>
    </source>
</evidence>
<dbReference type="Gene3D" id="1.25.40.90">
    <property type="match status" value="1"/>
</dbReference>
<dbReference type="InterPro" id="IPR013809">
    <property type="entry name" value="ENTH"/>
</dbReference>
<organism evidence="12 13">
    <name type="scientific">Clonostachys rhizophaga</name>
    <dbReference type="NCBI Taxonomy" id="160324"/>
    <lineage>
        <taxon>Eukaryota</taxon>
        <taxon>Fungi</taxon>
        <taxon>Dikarya</taxon>
        <taxon>Ascomycota</taxon>
        <taxon>Pezizomycotina</taxon>
        <taxon>Sordariomycetes</taxon>
        <taxon>Hypocreomycetidae</taxon>
        <taxon>Hypocreales</taxon>
        <taxon>Bionectriaceae</taxon>
        <taxon>Clonostachys</taxon>
    </lineage>
</organism>
<comment type="catalytic activity">
    <reaction evidence="6">
        <text>L-threonyl-[protein] + ATP = O-phospho-L-threonyl-[protein] + ADP + H(+)</text>
        <dbReference type="Rhea" id="RHEA:46608"/>
        <dbReference type="Rhea" id="RHEA-COMP:11060"/>
        <dbReference type="Rhea" id="RHEA-COMP:11605"/>
        <dbReference type="ChEBI" id="CHEBI:15378"/>
        <dbReference type="ChEBI" id="CHEBI:30013"/>
        <dbReference type="ChEBI" id="CHEBI:30616"/>
        <dbReference type="ChEBI" id="CHEBI:61977"/>
        <dbReference type="ChEBI" id="CHEBI:456216"/>
        <dbReference type="EC" id="2.7.11.24"/>
    </reaction>
    <physiologicalReaction direction="left-to-right" evidence="6">
        <dbReference type="Rhea" id="RHEA:46609"/>
    </physiologicalReaction>
</comment>
<evidence type="ECO:0000256" key="4">
    <source>
        <dbReference type="ARBA" id="ARBA00022777"/>
    </source>
</evidence>
<evidence type="ECO:0000256" key="5">
    <source>
        <dbReference type="ARBA" id="ARBA00022840"/>
    </source>
</evidence>
<dbReference type="PANTHER" id="PTHR48016">
    <property type="entry name" value="MAP KINASE KINASE KINASE SSK2-RELATED-RELATED"/>
    <property type="match status" value="1"/>
</dbReference>
<keyword evidence="13" id="KW-1185">Reference proteome</keyword>
<name>A0A9N9VZQ4_9HYPO</name>
<feature type="compositionally biased region" description="Polar residues" evidence="8">
    <location>
        <begin position="1422"/>
        <end position="1433"/>
    </location>
</feature>
<evidence type="ECO:0000256" key="6">
    <source>
        <dbReference type="ARBA" id="ARBA00047919"/>
    </source>
</evidence>
<dbReference type="PROSITE" id="PS50031">
    <property type="entry name" value="EH"/>
    <property type="match status" value="1"/>
</dbReference>
<dbReference type="PANTHER" id="PTHR48016:SF56">
    <property type="entry name" value="MAPKK KINASE"/>
    <property type="match status" value="1"/>
</dbReference>
<feature type="compositionally biased region" description="Basic and acidic residues" evidence="8">
    <location>
        <begin position="1002"/>
        <end position="1015"/>
    </location>
</feature>
<feature type="compositionally biased region" description="Basic and acidic residues" evidence="8">
    <location>
        <begin position="916"/>
        <end position="944"/>
    </location>
</feature>
<feature type="domain" description="Protein kinase" evidence="9">
    <location>
        <begin position="1116"/>
        <end position="1392"/>
    </location>
</feature>
<dbReference type="Pfam" id="PF01417">
    <property type="entry name" value="ENTH"/>
    <property type="match status" value="1"/>
</dbReference>
<keyword evidence="2" id="KW-0808">Transferase</keyword>
<feature type="region of interest" description="Disordered" evidence="8">
    <location>
        <begin position="719"/>
        <end position="747"/>
    </location>
</feature>
<dbReference type="PROSITE" id="PS00108">
    <property type="entry name" value="PROTEIN_KINASE_ST"/>
    <property type="match status" value="1"/>
</dbReference>
<dbReference type="Proteomes" id="UP000696573">
    <property type="component" value="Unassembled WGS sequence"/>
</dbReference>
<feature type="domain" description="EH" evidence="10">
    <location>
        <begin position="505"/>
        <end position="595"/>
    </location>
</feature>
<dbReference type="Gene3D" id="1.10.238.10">
    <property type="entry name" value="EF-hand"/>
    <property type="match status" value="1"/>
</dbReference>
<accession>A0A9N9VZQ4</accession>
<keyword evidence="5" id="KW-0067">ATP-binding</keyword>
<evidence type="ECO:0000256" key="2">
    <source>
        <dbReference type="ARBA" id="ARBA00022679"/>
    </source>
</evidence>
<dbReference type="InterPro" id="IPR008942">
    <property type="entry name" value="ENTH_VHS"/>
</dbReference>
<feature type="compositionally biased region" description="Polar residues" evidence="8">
    <location>
        <begin position="1047"/>
        <end position="1062"/>
    </location>
</feature>
<feature type="compositionally biased region" description="Basic and acidic residues" evidence="8">
    <location>
        <begin position="1034"/>
        <end position="1046"/>
    </location>
</feature>
<dbReference type="SUPFAM" id="SSF56112">
    <property type="entry name" value="Protein kinase-like (PK-like)"/>
    <property type="match status" value="1"/>
</dbReference>
<evidence type="ECO:0000259" key="9">
    <source>
        <dbReference type="PROSITE" id="PS50011"/>
    </source>
</evidence>
<dbReference type="InterPro" id="IPR050538">
    <property type="entry name" value="MAP_kinase_kinase_kinase"/>
</dbReference>
<evidence type="ECO:0000313" key="12">
    <source>
        <dbReference type="EMBL" id="CAH0041735.1"/>
    </source>
</evidence>
<keyword evidence="3" id="KW-0547">Nucleotide-binding</keyword>
<dbReference type="EC" id="2.7.11.24" evidence="1"/>
<feature type="compositionally biased region" description="Polar residues" evidence="8">
    <location>
        <begin position="726"/>
        <end position="742"/>
    </location>
</feature>
<dbReference type="SUPFAM" id="SSF47473">
    <property type="entry name" value="EF-hand"/>
    <property type="match status" value="1"/>
</dbReference>
<dbReference type="SUPFAM" id="SSF48464">
    <property type="entry name" value="ENTH/VHS domain"/>
    <property type="match status" value="1"/>
</dbReference>
<reference evidence="12" key="1">
    <citation type="submission" date="2021-10" db="EMBL/GenBank/DDBJ databases">
        <authorList>
            <person name="Piombo E."/>
        </authorList>
    </citation>
    <scope>NUCLEOTIDE SEQUENCE</scope>
</reference>
<evidence type="ECO:0000256" key="1">
    <source>
        <dbReference type="ARBA" id="ARBA00012411"/>
    </source>
</evidence>
<evidence type="ECO:0000313" key="13">
    <source>
        <dbReference type="Proteomes" id="UP000696573"/>
    </source>
</evidence>
<dbReference type="InterPro" id="IPR011992">
    <property type="entry name" value="EF-hand-dom_pair"/>
</dbReference>
<evidence type="ECO:0000256" key="8">
    <source>
        <dbReference type="SAM" id="MobiDB-lite"/>
    </source>
</evidence>
<gene>
    <name evidence="12" type="ORF">CRHIZ90672A_00012258</name>
</gene>
<proteinExistence type="predicted"/>
<dbReference type="PROSITE" id="PS50011">
    <property type="entry name" value="PROTEIN_KINASE_DOM"/>
    <property type="match status" value="1"/>
</dbReference>
<dbReference type="GO" id="GO:0004707">
    <property type="term" value="F:MAP kinase activity"/>
    <property type="evidence" value="ECO:0007669"/>
    <property type="project" value="UniProtKB-EC"/>
</dbReference>
<dbReference type="Pfam" id="PF00069">
    <property type="entry name" value="Pkinase"/>
    <property type="match status" value="1"/>
</dbReference>
<protein>
    <recommendedName>
        <fullName evidence="1">mitogen-activated protein kinase</fullName>
        <ecNumber evidence="1">2.7.11.24</ecNumber>
    </recommendedName>
</protein>
<feature type="region of interest" description="Disordered" evidence="8">
    <location>
        <begin position="1420"/>
        <end position="1457"/>
    </location>
</feature>
<dbReference type="OrthoDB" id="10252171at2759"/>
<dbReference type="GO" id="GO:0005524">
    <property type="term" value="F:ATP binding"/>
    <property type="evidence" value="ECO:0007669"/>
    <property type="project" value="UniProtKB-KW"/>
</dbReference>
<feature type="compositionally biased region" description="Polar residues" evidence="8">
    <location>
        <begin position="973"/>
        <end position="993"/>
    </location>
</feature>
<feature type="domain" description="ENTH" evidence="11">
    <location>
        <begin position="21"/>
        <end position="148"/>
    </location>
</feature>
<dbReference type="PROSITE" id="PS50942">
    <property type="entry name" value="ENTH"/>
    <property type="match status" value="1"/>
</dbReference>
<feature type="compositionally biased region" description="Basic and acidic residues" evidence="8">
    <location>
        <begin position="888"/>
        <end position="904"/>
    </location>
</feature>
<feature type="region of interest" description="Disordered" evidence="8">
    <location>
        <begin position="973"/>
        <end position="1073"/>
    </location>
</feature>
<dbReference type="InterPro" id="IPR000719">
    <property type="entry name" value="Prot_kinase_dom"/>
</dbReference>
<sequence length="1457" mass="164005">MSGKRDSFLSLPTKKWKKILGFGLDDDEIQSKVLEATSGNKASNDLSSFSQVVQLTGSGSDKTLKTLKAVHRVIISDEWYVAFKGLQLLNYLLHYGGDYVLHWVLENLRSLEEYARNLDDYHHKRVLQEQLRVIRLLVEDNRQLDKEREDTSHNGWLNKVTRPPPAHPDPGYILTNSSSGLPNLTLTTTSSTRVSPSGSLSGSTISLNPEPPNKPIAAIWERRWKTQGGMDKAVGFPAADRGGNSRTQSKDFPATCLTDGSREAHHKMVAKLTLQAIHMLLACQSIIEFLQTNGDKMLFSRESDAELWKIYLSRVSKRGTYSVNQCREELALYFQDIERGLSEKLHQLGSPMLEKAIKEMQDLSLSLGSFVDFGGVCVFADDELGLASYRLFSEPGKKRFDFVDKWEVQINEIAARNRESILGDLNEAEKGDLQFRRTYLDLALAMRKIAAQFAHFARKSGSGSSAKLEELYASNPFGLRTATRTQARCEETREEPNLTFLTAPQDSEYKTSFVALVDEGSHVISREKTTKAIQRLNIHPRSLAHIWQAVGDVTSSNELYFPEFALAMYLGNELREGRSIPLKLPPTIKKNVEDRVNFIVANIAQNTSNTWVTKHRQNTDGEILKNGQQEEEEQPSAQLPQGAELQRTINEVRENVKRAVTEMTQGDHCYVSGDEEDQPSPTQLWVWKDVELGRRINEVSDQVRRAMIEMTEGDHAYISDEDSSESHTLGLSWTPSRGSSIRETPRMNDQENEISEHMGLETTIKGTQGESFEVEGGTKHTEPSPAKNIWSDIPVRNGDLESEAVLDDLDGIFLRAYEDKLLRDAEQERQAEGAAKAKLKLLRDMEEDEKRAHKAAVEARRRAEAAAEERLQVEAAAEERRRAKAAAEAEFEVRPHFEEEERRGLKVAAAAEAEAEERRQSVEAQQKRETDTQRQQEARLRDQEGCGESTGELFLDSVEDLVMPREETERNIIASTSEGDNSQIVDISPQSGRPGTFDSQEEDSRRQTLTKRRETPIPSTGEGTATGTQMPQHRQMELLRHQDDRNQTPSPQLRIQRQQTPNSDLSSISSSRTIPDLVRDSKLETAFAPNGQVVRHVSYATNPRMRRRRVRKEEIWERQSELGSGAFGRVWLEKCATGDDIGKLRAVKEITKLQRQSRSSEIDYNRELEAIAKFSHKKYVHCFVQSFGWYESEEAIFIAMEYLEHGDLQSHLDRPFPEDEVRDIVFQLLEGLSFMHENGFAHRDLKPANILVSEHSPNWWVKISDFGISKRAEEEATAFRTLVGTRGYIAPEVIGIYCPEDIATIADSSSLYTVAVDLWALGAIMFKLLTHENIFAEPLELARYVTARRPFPKALVSEKGASEACMSFLEKAMAHSPTSRPTSSQALAHEWLADLSNPADSSEEFPDTMQVQFPQGARYGLTNITNRSPSTGGLSTGPFAPVPGESTASAAWPSTFS</sequence>
<comment type="catalytic activity">
    <reaction evidence="7">
        <text>L-seryl-[protein] + ATP = O-phospho-L-seryl-[protein] + ADP + H(+)</text>
        <dbReference type="Rhea" id="RHEA:17989"/>
        <dbReference type="Rhea" id="RHEA-COMP:9863"/>
        <dbReference type="Rhea" id="RHEA-COMP:11604"/>
        <dbReference type="ChEBI" id="CHEBI:15378"/>
        <dbReference type="ChEBI" id="CHEBI:29999"/>
        <dbReference type="ChEBI" id="CHEBI:30616"/>
        <dbReference type="ChEBI" id="CHEBI:83421"/>
        <dbReference type="ChEBI" id="CHEBI:456216"/>
        <dbReference type="EC" id="2.7.11.24"/>
    </reaction>
    <physiologicalReaction direction="left-to-right" evidence="7">
        <dbReference type="Rhea" id="RHEA:17990"/>
    </physiologicalReaction>
</comment>
<feature type="compositionally biased region" description="Polar residues" evidence="8">
    <location>
        <begin position="1446"/>
        <end position="1457"/>
    </location>
</feature>
<feature type="region of interest" description="Disordered" evidence="8">
    <location>
        <begin position="187"/>
        <end position="212"/>
    </location>
</feature>
<evidence type="ECO:0000256" key="7">
    <source>
        <dbReference type="ARBA" id="ARBA00048130"/>
    </source>
</evidence>
<dbReference type="Gene3D" id="1.10.510.10">
    <property type="entry name" value="Transferase(Phosphotransferase) domain 1"/>
    <property type="match status" value="1"/>
</dbReference>
<dbReference type="InterPro" id="IPR008271">
    <property type="entry name" value="Ser/Thr_kinase_AS"/>
</dbReference>